<dbReference type="EMBL" id="SDEE01000124">
    <property type="protein sequence ID" value="RXW21011.1"/>
    <property type="molecule type" value="Genomic_DNA"/>
</dbReference>
<keyword evidence="4" id="KW-1185">Reference proteome</keyword>
<comment type="caution">
    <text evidence="3">The sequence shown here is derived from an EMBL/GenBank/DDBJ whole genome shotgun (WGS) entry which is preliminary data.</text>
</comment>
<name>A0A4Q2DNW6_9AGAR</name>
<dbReference type="Proteomes" id="UP000290288">
    <property type="component" value="Unassembled WGS sequence"/>
</dbReference>
<dbReference type="SUPFAM" id="SSF52540">
    <property type="entry name" value="P-loop containing nucleoside triphosphate hydrolases"/>
    <property type="match status" value="1"/>
</dbReference>
<keyword evidence="1" id="KW-0175">Coiled coil</keyword>
<dbReference type="STRING" id="2316362.A0A4Q2DNW6"/>
<accession>A0A4Q2DNW6</accession>
<reference evidence="3 4" key="1">
    <citation type="submission" date="2019-01" db="EMBL/GenBank/DDBJ databases">
        <title>Draft genome sequence of Psathyrella aberdarensis IHI B618.</title>
        <authorList>
            <person name="Buettner E."/>
            <person name="Kellner H."/>
        </authorList>
    </citation>
    <scope>NUCLEOTIDE SEQUENCE [LARGE SCALE GENOMIC DNA]</scope>
    <source>
        <strain evidence="3 4">IHI B618</strain>
    </source>
</reference>
<gene>
    <name evidence="3" type="ORF">EST38_g4825</name>
</gene>
<evidence type="ECO:0000256" key="2">
    <source>
        <dbReference type="SAM" id="MobiDB-lite"/>
    </source>
</evidence>
<organism evidence="3 4">
    <name type="scientific">Candolleomyces aberdarensis</name>
    <dbReference type="NCBI Taxonomy" id="2316362"/>
    <lineage>
        <taxon>Eukaryota</taxon>
        <taxon>Fungi</taxon>
        <taxon>Dikarya</taxon>
        <taxon>Basidiomycota</taxon>
        <taxon>Agaricomycotina</taxon>
        <taxon>Agaricomycetes</taxon>
        <taxon>Agaricomycetidae</taxon>
        <taxon>Agaricales</taxon>
        <taxon>Agaricineae</taxon>
        <taxon>Psathyrellaceae</taxon>
        <taxon>Candolleomyces</taxon>
    </lineage>
</organism>
<protein>
    <recommendedName>
        <fullName evidence="5">G domain-containing protein</fullName>
    </recommendedName>
</protein>
<feature type="coiled-coil region" evidence="1">
    <location>
        <begin position="216"/>
        <end position="276"/>
    </location>
</feature>
<proteinExistence type="predicted"/>
<feature type="region of interest" description="Disordered" evidence="2">
    <location>
        <begin position="1"/>
        <end position="20"/>
    </location>
</feature>
<dbReference type="AlphaFoldDB" id="A0A4Q2DNW6"/>
<evidence type="ECO:0008006" key="5">
    <source>
        <dbReference type="Google" id="ProtNLM"/>
    </source>
</evidence>
<dbReference type="Gene3D" id="3.40.50.300">
    <property type="entry name" value="P-loop containing nucleotide triphosphate hydrolases"/>
    <property type="match status" value="1"/>
</dbReference>
<evidence type="ECO:0000313" key="4">
    <source>
        <dbReference type="Proteomes" id="UP000290288"/>
    </source>
</evidence>
<evidence type="ECO:0000313" key="3">
    <source>
        <dbReference type="EMBL" id="RXW21011.1"/>
    </source>
</evidence>
<feature type="compositionally biased region" description="Polar residues" evidence="2">
    <location>
        <begin position="11"/>
        <end position="20"/>
    </location>
</feature>
<dbReference type="InterPro" id="IPR027417">
    <property type="entry name" value="P-loop_NTPase"/>
</dbReference>
<dbReference type="OrthoDB" id="8954335at2759"/>
<sequence length="349" mass="39105">MATHETPAPTFINTATQSSNPLKVGHSVRSCTDEVQRADSFTVDGRRIFLYDTPGFDDTNLSENDVLNAIALELEKQYRQKQTLHGIIYVHRISDIRVGGLAKMNFRIFQKLCGDNSLKNVVIMTNMWGKVSREEGLAKAAEIASMDDFFKPAIDRGAVMIPNDPNTAATAHEIMRHILKNRPLPLCIQEEIVDQHKSINKTGAGIALDIKLEQLAQKYERILKEQLAAAEDARKARDEELRKEQEQEAEKYRKLLEKLQRERREQAAQYQALQGQLSELMAGANNNVNNIAPAKQGGPKAQEGHEGIVSGQVYTLCNKQHGLYATVAGSKVVLREARAYDNHQQVSFD</sequence>
<evidence type="ECO:0000256" key="1">
    <source>
        <dbReference type="SAM" id="Coils"/>
    </source>
</evidence>